<dbReference type="Gene3D" id="1.25.40.10">
    <property type="entry name" value="Tetratricopeptide repeat domain"/>
    <property type="match status" value="1"/>
</dbReference>
<organism evidence="2 3">
    <name type="scientific">Asticcacaulis excentricus (strain ATCC 15261 / DSM 4724 / KCTC 12464 / NCIMB 9791 / VKM B-1370 / CB 48)</name>
    <dbReference type="NCBI Taxonomy" id="573065"/>
    <lineage>
        <taxon>Bacteria</taxon>
        <taxon>Pseudomonadati</taxon>
        <taxon>Pseudomonadota</taxon>
        <taxon>Alphaproteobacteria</taxon>
        <taxon>Caulobacterales</taxon>
        <taxon>Caulobacteraceae</taxon>
        <taxon>Asticcacaulis</taxon>
    </lineage>
</organism>
<dbReference type="Proteomes" id="UP000001492">
    <property type="component" value="Chromosome 1"/>
</dbReference>
<dbReference type="PANTHER" id="PTHR11102:SF160">
    <property type="entry name" value="ERAD-ASSOCIATED E3 UBIQUITIN-PROTEIN LIGASE COMPONENT HRD3"/>
    <property type="match status" value="1"/>
</dbReference>
<dbReference type="InterPro" id="IPR006597">
    <property type="entry name" value="Sel1-like"/>
</dbReference>
<reference evidence="3" key="1">
    <citation type="submission" date="2010-12" db="EMBL/GenBank/DDBJ databases">
        <title>Complete sequence of chromosome 1 of Asticcacaulis excentricus CB 48.</title>
        <authorList>
            <consortium name="US DOE Joint Genome Institute"/>
            <person name="Lucas S."/>
            <person name="Copeland A."/>
            <person name="Lapidus A."/>
            <person name="Cheng J.-F."/>
            <person name="Bruce D."/>
            <person name="Goodwin L."/>
            <person name="Pitluck S."/>
            <person name="Teshima H."/>
            <person name="Davenport K."/>
            <person name="Detter J.C."/>
            <person name="Han C."/>
            <person name="Tapia R."/>
            <person name="Land M."/>
            <person name="Hauser L."/>
            <person name="Jeffries C."/>
            <person name="Kyrpides N."/>
            <person name="Ivanova N."/>
            <person name="Ovchinnikova G."/>
            <person name="Brun Y.V."/>
            <person name="Woyke T."/>
        </authorList>
    </citation>
    <scope>NUCLEOTIDE SEQUENCE [LARGE SCALE GENOMIC DNA]</scope>
    <source>
        <strain evidence="3">ATCC 15261 / DSM 4724 / KCTC 12464 / NCIMB 9791 / VKM B-1370 / CB 48</strain>
    </source>
</reference>
<proteinExistence type="predicted"/>
<accession>E8RLQ0</accession>
<dbReference type="AlphaFoldDB" id="E8RLQ0"/>
<name>E8RLQ0_ASTEC</name>
<protein>
    <submittedName>
        <fullName evidence="2">Sel1 domain protein repeat-containing protein</fullName>
    </submittedName>
</protein>
<dbReference type="PANTHER" id="PTHR11102">
    <property type="entry name" value="SEL-1-LIKE PROTEIN"/>
    <property type="match status" value="1"/>
</dbReference>
<dbReference type="EMBL" id="CP002395">
    <property type="protein sequence ID" value="ADU12667.1"/>
    <property type="molecule type" value="Genomic_DNA"/>
</dbReference>
<sequence>MSGRCVMSISEDMRCNGAGDKTARRTGRKLMSRVPFRAAAAVMLTAALSLPLTACDVSVDWLGGGGDGPRGVSGCPRPPMADNSGAGFNEQERAVRYFRKHAFANDFFSQLELSSRYMAERATDKNLEDPTEASVWLVMALTNPEGFAPINRTLKNGQMASRFDKCRAVERSVAYRKLETLLARMDNSERDKVRDRVIYIQAQLGADGFRTLGRLYDDQYGPMGEPVDNREAVRAMMRNPVDGRPNVISLFPRNDVDAYLYNYKAAETGDVGAYVMLKDFEKSAPERSRYGAFVEAKAKRWVSPFEFYPPDAPAGGVPHSDESRPRTDAYEYALSRMDELPFIHVWRALVYLDLAQGSAPVHRVSGGLDSDGNPGQERYPVGPNDADIAQTSGGSAPTEAVYSAGRVPPQTLSALRAILGRPDGSRMTNLDKVRAVQLAATNGSSQAQLVLAVMYSEGVGVPTDYARAYYWYQQAEKQGSAEARFAMSTYFALGLSGVADQDKAQAVVLRLDSALAGFRPSASRLQAVLNQISTNPGR</sequence>
<dbReference type="eggNOG" id="COG0790">
    <property type="taxonomic scope" value="Bacteria"/>
</dbReference>
<dbReference type="InterPro" id="IPR011990">
    <property type="entry name" value="TPR-like_helical_dom_sf"/>
</dbReference>
<gene>
    <name evidence="2" type="ordered locus">Astex_0986</name>
</gene>
<dbReference type="SMART" id="SM00671">
    <property type="entry name" value="SEL1"/>
    <property type="match status" value="2"/>
</dbReference>
<dbReference type="InterPro" id="IPR050767">
    <property type="entry name" value="Sel1_AlgK"/>
</dbReference>
<dbReference type="SUPFAM" id="SSF81901">
    <property type="entry name" value="HCP-like"/>
    <property type="match status" value="1"/>
</dbReference>
<dbReference type="STRING" id="573065.Astex_0986"/>
<evidence type="ECO:0000313" key="2">
    <source>
        <dbReference type="EMBL" id="ADU12667.1"/>
    </source>
</evidence>
<dbReference type="KEGG" id="aex:Astex_0986"/>
<feature type="region of interest" description="Disordered" evidence="1">
    <location>
        <begin position="365"/>
        <end position="400"/>
    </location>
</feature>
<evidence type="ECO:0000313" key="3">
    <source>
        <dbReference type="Proteomes" id="UP000001492"/>
    </source>
</evidence>
<evidence type="ECO:0000256" key="1">
    <source>
        <dbReference type="SAM" id="MobiDB-lite"/>
    </source>
</evidence>
<dbReference type="Pfam" id="PF08238">
    <property type="entry name" value="Sel1"/>
    <property type="match status" value="1"/>
</dbReference>
<keyword evidence="3" id="KW-1185">Reference proteome</keyword>
<dbReference type="HOGENOM" id="CLU_542583_0_0_5"/>